<dbReference type="HOGENOM" id="CLU_048478_1_3_1"/>
<feature type="domain" description="Metallo-beta-lactamase" evidence="7">
    <location>
        <begin position="33"/>
        <end position="188"/>
    </location>
</feature>
<evidence type="ECO:0000256" key="1">
    <source>
        <dbReference type="ARBA" id="ARBA00001947"/>
    </source>
</evidence>
<dbReference type="InParanoid" id="F0XR97"/>
<protein>
    <submittedName>
        <fullName evidence="8">Metallo-beta-lactamase superfamily protein</fullName>
    </submittedName>
</protein>
<dbReference type="Pfam" id="PF17778">
    <property type="entry name" value="WHD_BLACT"/>
    <property type="match status" value="1"/>
</dbReference>
<accession>F0XR97</accession>
<dbReference type="InterPro" id="IPR001279">
    <property type="entry name" value="Metallo-B-lactamas"/>
</dbReference>
<keyword evidence="3" id="KW-0479">Metal-binding</keyword>
<proteinExistence type="inferred from homology"/>
<name>F0XR97_GROCL</name>
<dbReference type="OrthoDB" id="17458at2759"/>
<dbReference type="SUPFAM" id="SSF56281">
    <property type="entry name" value="Metallo-hydrolase/oxidoreductase"/>
    <property type="match status" value="1"/>
</dbReference>
<evidence type="ECO:0000259" key="7">
    <source>
        <dbReference type="SMART" id="SM00849"/>
    </source>
</evidence>
<evidence type="ECO:0000313" key="9">
    <source>
        <dbReference type="Proteomes" id="UP000007796"/>
    </source>
</evidence>
<dbReference type="InterPro" id="IPR050662">
    <property type="entry name" value="Sec-metab_biosynth-thioest"/>
</dbReference>
<dbReference type="PANTHER" id="PTHR23131:SF0">
    <property type="entry name" value="ENDORIBONUCLEASE LACTB2"/>
    <property type="match status" value="1"/>
</dbReference>
<evidence type="ECO:0000256" key="5">
    <source>
        <dbReference type="ARBA" id="ARBA00022833"/>
    </source>
</evidence>
<comment type="similarity">
    <text evidence="2">Belongs to the metallo-beta-lactamase superfamily. Glyoxalase II family.</text>
</comment>
<dbReference type="Proteomes" id="UP000007796">
    <property type="component" value="Unassembled WGS sequence"/>
</dbReference>
<dbReference type="eggNOG" id="KOG0813">
    <property type="taxonomic scope" value="Eukaryota"/>
</dbReference>
<dbReference type="Pfam" id="PF00753">
    <property type="entry name" value="Lactamase_B"/>
    <property type="match status" value="1"/>
</dbReference>
<dbReference type="Gene3D" id="3.60.15.10">
    <property type="entry name" value="Ribonuclease Z/Hydroxyacylglutathione hydrolase-like"/>
    <property type="match status" value="1"/>
</dbReference>
<organism evidence="9">
    <name type="scientific">Grosmannia clavigera (strain kw1407 / UAMH 11150)</name>
    <name type="common">Blue stain fungus</name>
    <name type="synonym">Graphiocladiella clavigera</name>
    <dbReference type="NCBI Taxonomy" id="655863"/>
    <lineage>
        <taxon>Eukaryota</taxon>
        <taxon>Fungi</taxon>
        <taxon>Dikarya</taxon>
        <taxon>Ascomycota</taxon>
        <taxon>Pezizomycotina</taxon>
        <taxon>Sordariomycetes</taxon>
        <taxon>Sordariomycetidae</taxon>
        <taxon>Ophiostomatales</taxon>
        <taxon>Ophiostomataceae</taxon>
        <taxon>Leptographium</taxon>
    </lineage>
</organism>
<evidence type="ECO:0000256" key="3">
    <source>
        <dbReference type="ARBA" id="ARBA00022723"/>
    </source>
</evidence>
<dbReference type="AlphaFoldDB" id="F0XR97"/>
<dbReference type="GO" id="GO:0046872">
    <property type="term" value="F:metal ion binding"/>
    <property type="evidence" value="ECO:0007669"/>
    <property type="project" value="UniProtKB-KW"/>
</dbReference>
<dbReference type="GO" id="GO:0016787">
    <property type="term" value="F:hydrolase activity"/>
    <property type="evidence" value="ECO:0007669"/>
    <property type="project" value="UniProtKB-KW"/>
</dbReference>
<dbReference type="EMBL" id="GL629807">
    <property type="protein sequence ID" value="EFW99862.1"/>
    <property type="molecule type" value="Genomic_DNA"/>
</dbReference>
<dbReference type="FunFam" id="3.60.15.10:FF:000041">
    <property type="entry name" value="Metallo-beta-lactamase domain protein"/>
    <property type="match status" value="1"/>
</dbReference>
<dbReference type="InterPro" id="IPR041516">
    <property type="entry name" value="LACTB2_WH"/>
</dbReference>
<feature type="region of interest" description="Disordered" evidence="6">
    <location>
        <begin position="229"/>
        <end position="249"/>
    </location>
</feature>
<dbReference type="InterPro" id="IPR036866">
    <property type="entry name" value="RibonucZ/Hydroxyglut_hydro"/>
</dbReference>
<reference evidence="8 9" key="1">
    <citation type="journal article" date="2011" name="Proc. Natl. Acad. Sci. U.S.A.">
        <title>Genome and transcriptome analyses of the mountain pine beetle-fungal symbiont Grosmannia clavigera, a lodgepole pine pathogen.</title>
        <authorList>
            <person name="DiGuistini S."/>
            <person name="Wang Y."/>
            <person name="Liao N.Y."/>
            <person name="Taylor G."/>
            <person name="Tanguay P."/>
            <person name="Feau N."/>
            <person name="Henrissat B."/>
            <person name="Chan S.K."/>
            <person name="Hesse-Orce U."/>
            <person name="Alamouti S.M."/>
            <person name="Tsui C.K.M."/>
            <person name="Docking R.T."/>
            <person name="Levasseur A."/>
            <person name="Haridas S."/>
            <person name="Robertson G."/>
            <person name="Birol I."/>
            <person name="Holt R.A."/>
            <person name="Marra M.A."/>
            <person name="Hamelin R.C."/>
            <person name="Hirst M."/>
            <person name="Jones S.J.M."/>
            <person name="Bohlmann J."/>
            <person name="Breuil C."/>
        </authorList>
    </citation>
    <scope>NUCLEOTIDE SEQUENCE [LARGE SCALE GENOMIC DNA]</scope>
    <source>
        <strain evidence="9">kw1407 / UAMH 11150</strain>
    </source>
</reference>
<sequence>MASQLASLPEVERLSPICIRILGGNPGRFTLQGTNTYLLGTGRERLLVDTGEGKASWAAALARTLAAEDATLAATLITHWHPDHVGGIEQVRRLVPHAPVYQDPDIADNQQFCVEGATLRAVHTPGHTTDHMVFVLAEEDAVLAGDNVLGHGTAVFEDLAVYLHSLALMRSLYTGCSPNSSARLYPGHGPVVADGPAKIAEYIQHRKLREDQVVRLLRTHDKQCAIAAATTTSSAPPSPASSPSPSETPASWTAMELVEVIYADTRKDLHPAAEKGLLQILDKLEQDGMTVRDGRLWSLRERSPL</sequence>
<evidence type="ECO:0000256" key="2">
    <source>
        <dbReference type="ARBA" id="ARBA00006759"/>
    </source>
</evidence>
<comment type="cofactor">
    <cofactor evidence="1">
        <name>Zn(2+)</name>
        <dbReference type="ChEBI" id="CHEBI:29105"/>
    </cofactor>
</comment>
<dbReference type="RefSeq" id="XP_014169277.1">
    <property type="nucleotide sequence ID" value="XM_014313802.1"/>
</dbReference>
<dbReference type="PANTHER" id="PTHR23131">
    <property type="entry name" value="ENDORIBONUCLEASE LACTB2"/>
    <property type="match status" value="1"/>
</dbReference>
<keyword evidence="4" id="KW-0378">Hydrolase</keyword>
<evidence type="ECO:0000256" key="4">
    <source>
        <dbReference type="ARBA" id="ARBA00022801"/>
    </source>
</evidence>
<keyword evidence="5" id="KW-0862">Zinc</keyword>
<keyword evidence="9" id="KW-1185">Reference proteome</keyword>
<dbReference type="GO" id="GO:0044550">
    <property type="term" value="P:secondary metabolite biosynthetic process"/>
    <property type="evidence" value="ECO:0007669"/>
    <property type="project" value="TreeGrafter"/>
</dbReference>
<evidence type="ECO:0000256" key="6">
    <source>
        <dbReference type="SAM" id="MobiDB-lite"/>
    </source>
</evidence>
<gene>
    <name evidence="8" type="ORF">CMQ_180</name>
</gene>
<dbReference type="SMART" id="SM00849">
    <property type="entry name" value="Lactamase_B"/>
    <property type="match status" value="1"/>
</dbReference>
<dbReference type="GeneID" id="25974718"/>
<dbReference type="CDD" id="cd07722">
    <property type="entry name" value="LACTB2-like_MBL-fold"/>
    <property type="match status" value="1"/>
</dbReference>
<dbReference type="Gene3D" id="1.10.10.10">
    <property type="entry name" value="Winged helix-like DNA-binding domain superfamily/Winged helix DNA-binding domain"/>
    <property type="match status" value="1"/>
</dbReference>
<dbReference type="InterPro" id="IPR047921">
    <property type="entry name" value="LACTB2-like_MBL-fold"/>
</dbReference>
<dbReference type="STRING" id="655863.F0XR97"/>
<dbReference type="InterPro" id="IPR036388">
    <property type="entry name" value="WH-like_DNA-bd_sf"/>
</dbReference>
<evidence type="ECO:0000313" key="8">
    <source>
        <dbReference type="EMBL" id="EFW99862.1"/>
    </source>
</evidence>